<dbReference type="AlphaFoldDB" id="A0AAQ3SRH8"/>
<dbReference type="EMBL" id="CP144746">
    <property type="protein sequence ID" value="WVZ59579.1"/>
    <property type="molecule type" value="Genomic_DNA"/>
</dbReference>
<name>A0AAQ3SRH8_PASNO</name>
<protein>
    <submittedName>
        <fullName evidence="1">Uncharacterized protein</fullName>
    </submittedName>
</protein>
<proteinExistence type="predicted"/>
<reference evidence="1 2" key="1">
    <citation type="submission" date="2024-02" db="EMBL/GenBank/DDBJ databases">
        <title>High-quality chromosome-scale genome assembly of Pensacola bahiagrass (Paspalum notatum Flugge var. saurae).</title>
        <authorList>
            <person name="Vega J.M."/>
            <person name="Podio M."/>
            <person name="Orjuela J."/>
            <person name="Siena L.A."/>
            <person name="Pessino S.C."/>
            <person name="Combes M.C."/>
            <person name="Mariac C."/>
            <person name="Albertini E."/>
            <person name="Pupilli F."/>
            <person name="Ortiz J.P.A."/>
            <person name="Leblanc O."/>
        </authorList>
    </citation>
    <scope>NUCLEOTIDE SEQUENCE [LARGE SCALE GENOMIC DNA]</scope>
    <source>
        <strain evidence="1">R1</strain>
        <tissue evidence="1">Leaf</tissue>
    </source>
</reference>
<accession>A0AAQ3SRH8</accession>
<sequence>MTSSETTRHGRRAILGARTHAVRARRKLRCVRGVSPFSSLSFTAVYTPAPAKAPSVGASRCWC</sequence>
<keyword evidence="2" id="KW-1185">Reference proteome</keyword>
<evidence type="ECO:0000313" key="1">
    <source>
        <dbReference type="EMBL" id="WVZ59579.1"/>
    </source>
</evidence>
<gene>
    <name evidence="1" type="ORF">U9M48_009700</name>
</gene>
<dbReference type="Proteomes" id="UP001341281">
    <property type="component" value="Chromosome 02"/>
</dbReference>
<evidence type="ECO:0000313" key="2">
    <source>
        <dbReference type="Proteomes" id="UP001341281"/>
    </source>
</evidence>
<organism evidence="1 2">
    <name type="scientific">Paspalum notatum var. saurae</name>
    <dbReference type="NCBI Taxonomy" id="547442"/>
    <lineage>
        <taxon>Eukaryota</taxon>
        <taxon>Viridiplantae</taxon>
        <taxon>Streptophyta</taxon>
        <taxon>Embryophyta</taxon>
        <taxon>Tracheophyta</taxon>
        <taxon>Spermatophyta</taxon>
        <taxon>Magnoliopsida</taxon>
        <taxon>Liliopsida</taxon>
        <taxon>Poales</taxon>
        <taxon>Poaceae</taxon>
        <taxon>PACMAD clade</taxon>
        <taxon>Panicoideae</taxon>
        <taxon>Andropogonodae</taxon>
        <taxon>Paspaleae</taxon>
        <taxon>Paspalinae</taxon>
        <taxon>Paspalum</taxon>
    </lineage>
</organism>